<dbReference type="InterPro" id="IPR010255">
    <property type="entry name" value="Haem_peroxidase_sf"/>
</dbReference>
<accession>A0A9Q1EN39</accession>
<dbReference type="GO" id="GO:0005615">
    <property type="term" value="C:extracellular space"/>
    <property type="evidence" value="ECO:0007669"/>
    <property type="project" value="TreeGrafter"/>
</dbReference>
<name>A0A9Q1EN39_SYNKA</name>
<dbReference type="PROSITE" id="PS50292">
    <property type="entry name" value="PEROXIDASE_3"/>
    <property type="match status" value="1"/>
</dbReference>
<dbReference type="GO" id="GO:0006979">
    <property type="term" value="P:response to oxidative stress"/>
    <property type="evidence" value="ECO:0007669"/>
    <property type="project" value="InterPro"/>
</dbReference>
<dbReference type="GO" id="GO:0020037">
    <property type="term" value="F:heme binding"/>
    <property type="evidence" value="ECO:0007669"/>
    <property type="project" value="InterPro"/>
</dbReference>
<dbReference type="OrthoDB" id="823504at2759"/>
<dbReference type="InterPro" id="IPR019791">
    <property type="entry name" value="Haem_peroxidase_animal"/>
</dbReference>
<comment type="caution">
    <text evidence="2">The sequence shown here is derived from an EMBL/GenBank/DDBJ whole genome shotgun (WGS) entry which is preliminary data.</text>
</comment>
<sequence>MNTTAPASPGIDPPAITCHQTGTITWSRARTRWPPCQTVKPSNGKQVQEASPLFTFQGNPAVGHMAPSRTTDREHGEGPVPSAVPAFPFRRQADPEMLEQSRAAQRLEWTLRDLKDRVKHRRARDTRASGKNHIPQGPPVMGRGEHRPSQVAAASIRGRRAVPPGAGTAVASTAVSPCPREISNVIMRDSGGCLLEDETYSQMLVDWGQYVDHDISFTPQSANQATDTAQPDCSGTCENTNPCFPIQVPPGDRLSSQTECLPFVRSSPVCPSSAGDVNDLLHKLRTGLWREQANGITSFLDASTVYGSGSPLELRLRDKSSQFGGLAINGHFTDRGQAHLPFVPDPPRACLPDPGGLPGKRGECLLAGDSRVNEVLSLSTLHTLWVREHNRLGYALKSLNPHWSTETTYQESRKIVGALHQASSSITHAESNLSGESFCHTQSHNVHPVMHTVIIHTKGVHLTRTDS</sequence>
<keyword evidence="3" id="KW-1185">Reference proteome</keyword>
<dbReference type="AlphaFoldDB" id="A0A9Q1EN39"/>
<protein>
    <recommendedName>
        <fullName evidence="4">Thyroid peroxidase</fullName>
    </recommendedName>
</protein>
<dbReference type="PANTHER" id="PTHR11475:SF60">
    <property type="entry name" value="THYROID PEROXIDASE"/>
    <property type="match status" value="1"/>
</dbReference>
<evidence type="ECO:0008006" key="4">
    <source>
        <dbReference type="Google" id="ProtNLM"/>
    </source>
</evidence>
<dbReference type="Proteomes" id="UP001152622">
    <property type="component" value="Chromosome 15"/>
</dbReference>
<evidence type="ECO:0000313" key="2">
    <source>
        <dbReference type="EMBL" id="KAJ8341770.1"/>
    </source>
</evidence>
<gene>
    <name evidence="2" type="ORF">SKAU_G00340610</name>
</gene>
<proteinExistence type="predicted"/>
<dbReference type="Gene3D" id="1.10.640.10">
    <property type="entry name" value="Haem peroxidase domain superfamily, animal type"/>
    <property type="match status" value="1"/>
</dbReference>
<organism evidence="2 3">
    <name type="scientific">Synaphobranchus kaupii</name>
    <name type="common">Kaup's arrowtooth eel</name>
    <dbReference type="NCBI Taxonomy" id="118154"/>
    <lineage>
        <taxon>Eukaryota</taxon>
        <taxon>Metazoa</taxon>
        <taxon>Chordata</taxon>
        <taxon>Craniata</taxon>
        <taxon>Vertebrata</taxon>
        <taxon>Euteleostomi</taxon>
        <taxon>Actinopterygii</taxon>
        <taxon>Neopterygii</taxon>
        <taxon>Teleostei</taxon>
        <taxon>Anguilliformes</taxon>
        <taxon>Synaphobranchidae</taxon>
        <taxon>Synaphobranchus</taxon>
    </lineage>
</organism>
<dbReference type="PANTHER" id="PTHR11475">
    <property type="entry name" value="OXIDASE/PEROXIDASE"/>
    <property type="match status" value="1"/>
</dbReference>
<evidence type="ECO:0000313" key="3">
    <source>
        <dbReference type="Proteomes" id="UP001152622"/>
    </source>
</evidence>
<dbReference type="InterPro" id="IPR037120">
    <property type="entry name" value="Haem_peroxidase_sf_animal"/>
</dbReference>
<feature type="region of interest" description="Disordered" evidence="1">
    <location>
        <begin position="118"/>
        <end position="146"/>
    </location>
</feature>
<evidence type="ECO:0000256" key="1">
    <source>
        <dbReference type="SAM" id="MobiDB-lite"/>
    </source>
</evidence>
<dbReference type="EMBL" id="JAINUF010000015">
    <property type="protein sequence ID" value="KAJ8341770.1"/>
    <property type="molecule type" value="Genomic_DNA"/>
</dbReference>
<reference evidence="2" key="1">
    <citation type="journal article" date="2023" name="Science">
        <title>Genome structures resolve the early diversification of teleost fishes.</title>
        <authorList>
            <person name="Parey E."/>
            <person name="Louis A."/>
            <person name="Montfort J."/>
            <person name="Bouchez O."/>
            <person name="Roques C."/>
            <person name="Iampietro C."/>
            <person name="Lluch J."/>
            <person name="Castinel A."/>
            <person name="Donnadieu C."/>
            <person name="Desvignes T."/>
            <person name="Floi Bucao C."/>
            <person name="Jouanno E."/>
            <person name="Wen M."/>
            <person name="Mejri S."/>
            <person name="Dirks R."/>
            <person name="Jansen H."/>
            <person name="Henkel C."/>
            <person name="Chen W.J."/>
            <person name="Zahm M."/>
            <person name="Cabau C."/>
            <person name="Klopp C."/>
            <person name="Thompson A.W."/>
            <person name="Robinson-Rechavi M."/>
            <person name="Braasch I."/>
            <person name="Lecointre G."/>
            <person name="Bobe J."/>
            <person name="Postlethwait J.H."/>
            <person name="Berthelot C."/>
            <person name="Roest Crollius H."/>
            <person name="Guiguen Y."/>
        </authorList>
    </citation>
    <scope>NUCLEOTIDE SEQUENCE</scope>
    <source>
        <strain evidence="2">WJC10195</strain>
    </source>
</reference>
<dbReference type="GO" id="GO:0004601">
    <property type="term" value="F:peroxidase activity"/>
    <property type="evidence" value="ECO:0007669"/>
    <property type="project" value="InterPro"/>
</dbReference>
<dbReference type="PRINTS" id="PR00457">
    <property type="entry name" value="ANPEROXIDASE"/>
</dbReference>
<dbReference type="Pfam" id="PF03098">
    <property type="entry name" value="An_peroxidase"/>
    <property type="match status" value="1"/>
</dbReference>
<dbReference type="SUPFAM" id="SSF48113">
    <property type="entry name" value="Heme-dependent peroxidases"/>
    <property type="match status" value="1"/>
</dbReference>